<dbReference type="GO" id="GO:0019693">
    <property type="term" value="P:ribose phosphate metabolic process"/>
    <property type="evidence" value="ECO:0007669"/>
    <property type="project" value="TreeGrafter"/>
</dbReference>
<dbReference type="PANTHER" id="PTHR11839:SF18">
    <property type="entry name" value="NUDIX HYDROLASE DOMAIN-CONTAINING PROTEIN"/>
    <property type="match status" value="1"/>
</dbReference>
<dbReference type="AlphaFoldDB" id="A0A1M6D080"/>
<dbReference type="PANTHER" id="PTHR11839">
    <property type="entry name" value="UDP/ADP-SUGAR PYROPHOSPHATASE"/>
    <property type="match status" value="1"/>
</dbReference>
<dbReference type="InterPro" id="IPR000086">
    <property type="entry name" value="NUDIX_hydrolase_dom"/>
</dbReference>
<dbReference type="SUPFAM" id="SSF55811">
    <property type="entry name" value="Nudix"/>
    <property type="match status" value="1"/>
</dbReference>
<dbReference type="Proteomes" id="UP000184278">
    <property type="component" value="Unassembled WGS sequence"/>
</dbReference>
<keyword evidence="6" id="KW-1185">Reference proteome</keyword>
<dbReference type="RefSeq" id="WP_242951222.1">
    <property type="nucleotide sequence ID" value="NZ_FQXK01000036.1"/>
</dbReference>
<feature type="domain" description="Nudix hydrolase" evidence="4">
    <location>
        <begin position="67"/>
        <end position="194"/>
    </location>
</feature>
<reference evidence="6" key="1">
    <citation type="submission" date="2016-11" db="EMBL/GenBank/DDBJ databases">
        <authorList>
            <person name="Varghese N."/>
            <person name="Submissions S."/>
        </authorList>
    </citation>
    <scope>NUCLEOTIDE SEQUENCE [LARGE SCALE GENOMIC DNA]</scope>
    <source>
        <strain evidence="6">DSM 3071</strain>
    </source>
</reference>
<dbReference type="GO" id="GO:0016462">
    <property type="term" value="F:pyrophosphatase activity"/>
    <property type="evidence" value="ECO:0007669"/>
    <property type="project" value="UniProtKB-ARBA"/>
</dbReference>
<evidence type="ECO:0000256" key="2">
    <source>
        <dbReference type="ARBA" id="ARBA00022801"/>
    </source>
</evidence>
<dbReference type="EMBL" id="FQXK01000036">
    <property type="protein sequence ID" value="SHI66682.1"/>
    <property type="molecule type" value="Genomic_DNA"/>
</dbReference>
<evidence type="ECO:0000259" key="4">
    <source>
        <dbReference type="PROSITE" id="PS51462"/>
    </source>
</evidence>
<accession>A0A1M6D080</accession>
<evidence type="ECO:0000256" key="3">
    <source>
        <dbReference type="RuleBase" id="RU003476"/>
    </source>
</evidence>
<evidence type="ECO:0000256" key="1">
    <source>
        <dbReference type="ARBA" id="ARBA00001946"/>
    </source>
</evidence>
<name>A0A1M6D080_BUTFI</name>
<dbReference type="Gene3D" id="3.90.79.10">
    <property type="entry name" value="Nucleoside Triphosphate Pyrophosphohydrolase"/>
    <property type="match status" value="1"/>
</dbReference>
<sequence length="204" mass="23333">MNTKNITIDHKDIDSCNIDFKMSDKAIKLPERLSRTTIYESDYVSLYTDRVKLPSGQIIEKYHQIHYSREGVSIVIFNDKDEILMIREMRYSAGRLEWEIPAGGVEKGEAIEDAARREVMEETGCTVKDLKFLCSQTPSNGMTDQVMHVFGARVESEGTIKDVDEVADKVWMPVSEVKELLKNNETKDGIAILAILFALEFYER</sequence>
<dbReference type="PROSITE" id="PS00893">
    <property type="entry name" value="NUDIX_BOX"/>
    <property type="match status" value="1"/>
</dbReference>
<proteinExistence type="inferred from homology"/>
<dbReference type="GeneID" id="89511112"/>
<dbReference type="CDD" id="cd03424">
    <property type="entry name" value="NUDIX_ADPRase_Nudt5_UGPPase_Nudt14"/>
    <property type="match status" value="1"/>
</dbReference>
<dbReference type="InterPro" id="IPR015797">
    <property type="entry name" value="NUDIX_hydrolase-like_dom_sf"/>
</dbReference>
<protein>
    <submittedName>
        <fullName evidence="5">ADP-ribose pyrophosphatase</fullName>
    </submittedName>
</protein>
<dbReference type="STRING" id="1121131.SAMN02745229_03432"/>
<evidence type="ECO:0000313" key="5">
    <source>
        <dbReference type="EMBL" id="SHI66682.1"/>
    </source>
</evidence>
<dbReference type="Pfam" id="PF00293">
    <property type="entry name" value="NUDIX"/>
    <property type="match status" value="1"/>
</dbReference>
<organism evidence="5 6">
    <name type="scientific">Butyrivibrio fibrisolvens DSM 3071</name>
    <dbReference type="NCBI Taxonomy" id="1121131"/>
    <lineage>
        <taxon>Bacteria</taxon>
        <taxon>Bacillati</taxon>
        <taxon>Bacillota</taxon>
        <taxon>Clostridia</taxon>
        <taxon>Lachnospirales</taxon>
        <taxon>Lachnospiraceae</taxon>
        <taxon>Butyrivibrio</taxon>
    </lineage>
</organism>
<dbReference type="PRINTS" id="PR00502">
    <property type="entry name" value="NUDIXFAMILY"/>
</dbReference>
<dbReference type="GO" id="GO:0006753">
    <property type="term" value="P:nucleoside phosphate metabolic process"/>
    <property type="evidence" value="ECO:0007669"/>
    <property type="project" value="TreeGrafter"/>
</dbReference>
<keyword evidence="2 3" id="KW-0378">Hydrolase</keyword>
<dbReference type="PROSITE" id="PS51462">
    <property type="entry name" value="NUDIX"/>
    <property type="match status" value="1"/>
</dbReference>
<comment type="cofactor">
    <cofactor evidence="1">
        <name>Mg(2+)</name>
        <dbReference type="ChEBI" id="CHEBI:18420"/>
    </cofactor>
</comment>
<evidence type="ECO:0000313" key="6">
    <source>
        <dbReference type="Proteomes" id="UP000184278"/>
    </source>
</evidence>
<comment type="similarity">
    <text evidence="3">Belongs to the Nudix hydrolase family.</text>
</comment>
<dbReference type="InterPro" id="IPR020476">
    <property type="entry name" value="Nudix_hydrolase"/>
</dbReference>
<dbReference type="GO" id="GO:0005829">
    <property type="term" value="C:cytosol"/>
    <property type="evidence" value="ECO:0007669"/>
    <property type="project" value="TreeGrafter"/>
</dbReference>
<dbReference type="InterPro" id="IPR020084">
    <property type="entry name" value="NUDIX_hydrolase_CS"/>
</dbReference>
<gene>
    <name evidence="5" type="ORF">SAMN02745229_03432</name>
</gene>